<feature type="transmembrane region" description="Helical" evidence="2">
    <location>
        <begin position="6"/>
        <end position="26"/>
    </location>
</feature>
<evidence type="ECO:0000313" key="4">
    <source>
        <dbReference type="Proteomes" id="UP000009232"/>
    </source>
</evidence>
<dbReference type="KEGG" id="tcy:Thicy_1527"/>
<dbReference type="STRING" id="717773.Thicy_1527"/>
<keyword evidence="2" id="KW-0472">Membrane</keyword>
<reference evidence="3 4" key="1">
    <citation type="submission" date="2011-05" db="EMBL/GenBank/DDBJ databases">
        <title>Complete sequence of Thioalkalimicrobium cyclicum ALM1.</title>
        <authorList>
            <consortium name="US DOE Joint Genome Institute"/>
            <person name="Lucas S."/>
            <person name="Han J."/>
            <person name="Lapidus A."/>
            <person name="Cheng J.-F."/>
            <person name="Goodwin L."/>
            <person name="Pitluck S."/>
            <person name="Peters L."/>
            <person name="Mikhailova N."/>
            <person name="Davenport K."/>
            <person name="Han C."/>
            <person name="Tapia R."/>
            <person name="Land M."/>
            <person name="Hauser L."/>
            <person name="Kyrpides N."/>
            <person name="Ivanova N."/>
            <person name="Pagani I."/>
            <person name="Kappler U."/>
            <person name="Woyke T."/>
        </authorList>
    </citation>
    <scope>NUCLEOTIDE SEQUENCE [LARGE SCALE GENOMIC DNA]</scope>
    <source>
        <strain evidence="4">DSM 14477 / JCM 11371 / ALM1</strain>
    </source>
</reference>
<dbReference type="RefSeq" id="WP_013836060.1">
    <property type="nucleotide sequence ID" value="NC_015581.1"/>
</dbReference>
<dbReference type="PANTHER" id="PTHR41532">
    <property type="entry name" value="FIXS PROTEIN"/>
    <property type="match status" value="1"/>
</dbReference>
<dbReference type="Proteomes" id="UP000009232">
    <property type="component" value="Chromosome"/>
</dbReference>
<dbReference type="Pfam" id="PF03597">
    <property type="entry name" value="FixS"/>
    <property type="match status" value="1"/>
</dbReference>
<dbReference type="NCBIfam" id="TIGR00847">
    <property type="entry name" value="ccoS"/>
    <property type="match status" value="1"/>
</dbReference>
<organism evidence="3 4">
    <name type="scientific">Thiomicrospira cyclica (strain DSM 14477 / JCM 11371 / ALM1)</name>
    <name type="common">Thioalkalimicrobium cyclicum</name>
    <dbReference type="NCBI Taxonomy" id="717773"/>
    <lineage>
        <taxon>Bacteria</taxon>
        <taxon>Pseudomonadati</taxon>
        <taxon>Pseudomonadota</taxon>
        <taxon>Gammaproteobacteria</taxon>
        <taxon>Thiotrichales</taxon>
        <taxon>Piscirickettsiaceae</taxon>
        <taxon>Thiomicrospira</taxon>
    </lineage>
</organism>
<dbReference type="PANTHER" id="PTHR41532:SF1">
    <property type="entry name" value="FIXS PROTEIN"/>
    <property type="match status" value="1"/>
</dbReference>
<name>F6DAM9_THICA</name>
<protein>
    <submittedName>
        <fullName evidence="3">Cytochrome oxidase maturation protein, cbb3-type</fullName>
    </submittedName>
</protein>
<feature type="region of interest" description="Disordered" evidence="1">
    <location>
        <begin position="53"/>
        <end position="72"/>
    </location>
</feature>
<dbReference type="InterPro" id="IPR004714">
    <property type="entry name" value="Cyt_oxidase_maturation_cbb3"/>
</dbReference>
<gene>
    <name evidence="3" type="ordered locus">Thicy_1527</name>
</gene>
<proteinExistence type="predicted"/>
<dbReference type="OrthoDB" id="9802763at2"/>
<dbReference type="eggNOG" id="COG3197">
    <property type="taxonomic scope" value="Bacteria"/>
</dbReference>
<dbReference type="AlphaFoldDB" id="F6DAM9"/>
<dbReference type="HOGENOM" id="CLU_176840_4_2_6"/>
<accession>F6DAM9</accession>
<keyword evidence="2" id="KW-1133">Transmembrane helix</keyword>
<evidence type="ECO:0000256" key="2">
    <source>
        <dbReference type="SAM" id="Phobius"/>
    </source>
</evidence>
<evidence type="ECO:0000256" key="1">
    <source>
        <dbReference type="SAM" id="MobiDB-lite"/>
    </source>
</evidence>
<dbReference type="EMBL" id="CP002776">
    <property type="protein sequence ID" value="AEG32285.1"/>
    <property type="molecule type" value="Genomic_DNA"/>
</dbReference>
<keyword evidence="2" id="KW-0812">Transmembrane</keyword>
<sequence>MEIIYITIPLVLVVGALVVAVFILMAKSGQFDDMDGAAHRMLMEEDVSADAQEAAGGKKVVMPGDPKKNSQS</sequence>
<evidence type="ECO:0000313" key="3">
    <source>
        <dbReference type="EMBL" id="AEG32285.1"/>
    </source>
</evidence>
<keyword evidence="4" id="KW-1185">Reference proteome</keyword>